<keyword evidence="6" id="KW-0862">Zinc</keyword>
<keyword evidence="11" id="KW-1185">Reference proteome</keyword>
<dbReference type="EMBL" id="JAKRRY010000006">
    <property type="protein sequence ID" value="MCW8345659.1"/>
    <property type="molecule type" value="Genomic_DNA"/>
</dbReference>
<dbReference type="InterPro" id="IPR045834">
    <property type="entry name" value="Csd3_N2"/>
</dbReference>
<dbReference type="InterPro" id="IPR016047">
    <property type="entry name" value="M23ase_b-sheet_dom"/>
</dbReference>
<dbReference type="GO" id="GO:0030313">
    <property type="term" value="C:cell envelope"/>
    <property type="evidence" value="ECO:0007669"/>
    <property type="project" value="UniProtKB-SubCell"/>
</dbReference>
<comment type="cofactor">
    <cofactor evidence="1">
        <name>Zn(2+)</name>
        <dbReference type="ChEBI" id="CHEBI:29105"/>
    </cofactor>
</comment>
<evidence type="ECO:0000256" key="1">
    <source>
        <dbReference type="ARBA" id="ARBA00001947"/>
    </source>
</evidence>
<dbReference type="Pfam" id="PF19425">
    <property type="entry name" value="Csd3_N2"/>
    <property type="match status" value="1"/>
</dbReference>
<evidence type="ECO:0000313" key="10">
    <source>
        <dbReference type="EMBL" id="MCW8345659.1"/>
    </source>
</evidence>
<dbReference type="InterPro" id="IPR050570">
    <property type="entry name" value="Cell_wall_metabolism_enzyme"/>
</dbReference>
<dbReference type="SUPFAM" id="SSF51261">
    <property type="entry name" value="Duplicated hybrid motif"/>
    <property type="match status" value="1"/>
</dbReference>
<gene>
    <name evidence="10" type="ORF">MD535_06500</name>
</gene>
<dbReference type="PANTHER" id="PTHR21666:SF292">
    <property type="entry name" value="MUREIN DD-ENDOPEPTIDASE MEPM"/>
    <property type="match status" value="1"/>
</dbReference>
<proteinExistence type="predicted"/>
<feature type="domain" description="Csd3-like second N-terminal" evidence="9">
    <location>
        <begin position="65"/>
        <end position="178"/>
    </location>
</feature>
<evidence type="ECO:0000313" key="11">
    <source>
        <dbReference type="Proteomes" id="UP001155587"/>
    </source>
</evidence>
<dbReference type="InterPro" id="IPR011055">
    <property type="entry name" value="Dup_hybrid_motif"/>
</dbReference>
<evidence type="ECO:0000259" key="8">
    <source>
        <dbReference type="Pfam" id="PF01551"/>
    </source>
</evidence>
<evidence type="ECO:0000256" key="4">
    <source>
        <dbReference type="ARBA" id="ARBA00022723"/>
    </source>
</evidence>
<protein>
    <submittedName>
        <fullName evidence="10">Peptidoglycan DD-metalloendopeptidase family protein</fullName>
    </submittedName>
</protein>
<dbReference type="Proteomes" id="UP001155587">
    <property type="component" value="Unassembled WGS sequence"/>
</dbReference>
<evidence type="ECO:0000259" key="9">
    <source>
        <dbReference type="Pfam" id="PF19425"/>
    </source>
</evidence>
<keyword evidence="5" id="KW-0378">Hydrolase</keyword>
<evidence type="ECO:0000256" key="7">
    <source>
        <dbReference type="ARBA" id="ARBA00023049"/>
    </source>
</evidence>
<keyword evidence="4" id="KW-0479">Metal-binding</keyword>
<keyword evidence="3" id="KW-0645">Protease</keyword>
<accession>A0A9X3CLK4</accession>
<comment type="caution">
    <text evidence="10">The sequence shown here is derived from an EMBL/GenBank/DDBJ whole genome shotgun (WGS) entry which is preliminary data.</text>
</comment>
<dbReference type="CDD" id="cd12797">
    <property type="entry name" value="M23_peptidase"/>
    <property type="match status" value="1"/>
</dbReference>
<keyword evidence="7" id="KW-0482">Metalloprotease</keyword>
<reference evidence="10" key="1">
    <citation type="submission" date="2022-02" db="EMBL/GenBank/DDBJ databases">
        <title>Vibrio sp. nov, a new bacterium isolated from seawater.</title>
        <authorList>
            <person name="Yuan Y."/>
        </authorList>
    </citation>
    <scope>NUCLEOTIDE SEQUENCE</scope>
    <source>
        <strain evidence="10">ZSDZ65</strain>
    </source>
</reference>
<dbReference type="GO" id="GO:0004222">
    <property type="term" value="F:metalloendopeptidase activity"/>
    <property type="evidence" value="ECO:0007669"/>
    <property type="project" value="TreeGrafter"/>
</dbReference>
<evidence type="ECO:0000256" key="5">
    <source>
        <dbReference type="ARBA" id="ARBA00022801"/>
    </source>
</evidence>
<evidence type="ECO:0000256" key="6">
    <source>
        <dbReference type="ARBA" id="ARBA00022833"/>
    </source>
</evidence>
<dbReference type="Gene3D" id="2.70.70.10">
    <property type="entry name" value="Glucose Permease (Domain IIA)"/>
    <property type="match status" value="1"/>
</dbReference>
<feature type="domain" description="M23ase beta-sheet core" evidence="8">
    <location>
        <begin position="191"/>
        <end position="284"/>
    </location>
</feature>
<name>A0A9X3CLK4_9VIBR</name>
<organism evidence="10 11">
    <name type="scientific">Vibrio qingdaonensis</name>
    <dbReference type="NCBI Taxonomy" id="2829491"/>
    <lineage>
        <taxon>Bacteria</taxon>
        <taxon>Pseudomonadati</taxon>
        <taxon>Pseudomonadota</taxon>
        <taxon>Gammaproteobacteria</taxon>
        <taxon>Vibrionales</taxon>
        <taxon>Vibrionaceae</taxon>
        <taxon>Vibrio</taxon>
    </lineage>
</organism>
<dbReference type="RefSeq" id="WP_265674071.1">
    <property type="nucleotide sequence ID" value="NZ_JAKRRY010000006.1"/>
</dbReference>
<comment type="subcellular location">
    <subcellularLocation>
        <location evidence="2">Cell envelope</location>
    </subcellularLocation>
</comment>
<dbReference type="Gene3D" id="3.10.450.350">
    <property type="match status" value="1"/>
</dbReference>
<dbReference type="PANTHER" id="PTHR21666">
    <property type="entry name" value="PEPTIDASE-RELATED"/>
    <property type="match status" value="1"/>
</dbReference>
<dbReference type="GO" id="GO:0046872">
    <property type="term" value="F:metal ion binding"/>
    <property type="evidence" value="ECO:0007669"/>
    <property type="project" value="UniProtKB-KW"/>
</dbReference>
<dbReference type="Pfam" id="PF01551">
    <property type="entry name" value="Peptidase_M23"/>
    <property type="match status" value="1"/>
</dbReference>
<dbReference type="GO" id="GO:0006508">
    <property type="term" value="P:proteolysis"/>
    <property type="evidence" value="ECO:0007669"/>
    <property type="project" value="UniProtKB-KW"/>
</dbReference>
<sequence>MTSFTLPHVNYQRLLPIILSTSLAVTISSMTYHLSSSEEKPSVQNVNSVTDRHFKELYDKHFQRTKIISGIIDYSFITSVINSGLSQKEIKSLISIIEKHFDIISSVQNGDKFAIKYQTNSDNDRYISSFYYTGRKFDFFILQDENYNTYNRNGYKLSGEPFYTHPLSEYFRVSSSFNLKRKHPTTKKVTPHFGTDYASPIGTKLFSIADGIVVKSKYNQFAGDFINIRHSNGSLSRYLHLSKRNVNVGDKVLKGELIGLTGNSGRTTGPHLHLELFVEGRPVNYERYIQNSRHFPSQEMKVKAKIERAELIKKLNKLTKTKTTHI</sequence>
<evidence type="ECO:0000256" key="3">
    <source>
        <dbReference type="ARBA" id="ARBA00022670"/>
    </source>
</evidence>
<evidence type="ECO:0000256" key="2">
    <source>
        <dbReference type="ARBA" id="ARBA00004196"/>
    </source>
</evidence>
<dbReference type="AlphaFoldDB" id="A0A9X3CLK4"/>